<dbReference type="EMBL" id="JAEHOE010000002">
    <property type="protein sequence ID" value="KAG2501225.1"/>
    <property type="molecule type" value="Genomic_DNA"/>
</dbReference>
<feature type="region of interest" description="Disordered" evidence="1">
    <location>
        <begin position="1"/>
        <end position="23"/>
    </location>
</feature>
<feature type="compositionally biased region" description="Pro residues" evidence="1">
    <location>
        <begin position="368"/>
        <end position="398"/>
    </location>
</feature>
<evidence type="ECO:0000313" key="3">
    <source>
        <dbReference type="Proteomes" id="UP000612055"/>
    </source>
</evidence>
<feature type="compositionally biased region" description="Low complexity" evidence="1">
    <location>
        <begin position="355"/>
        <end position="367"/>
    </location>
</feature>
<protein>
    <submittedName>
        <fullName evidence="2">Uncharacterized protein</fullName>
    </submittedName>
</protein>
<organism evidence="2 3">
    <name type="scientific">Edaphochlamys debaryana</name>
    <dbReference type="NCBI Taxonomy" id="47281"/>
    <lineage>
        <taxon>Eukaryota</taxon>
        <taxon>Viridiplantae</taxon>
        <taxon>Chlorophyta</taxon>
        <taxon>core chlorophytes</taxon>
        <taxon>Chlorophyceae</taxon>
        <taxon>CS clade</taxon>
        <taxon>Chlamydomonadales</taxon>
        <taxon>Chlamydomonadales incertae sedis</taxon>
        <taxon>Edaphochlamys</taxon>
    </lineage>
</organism>
<evidence type="ECO:0000313" key="2">
    <source>
        <dbReference type="EMBL" id="KAG2501225.1"/>
    </source>
</evidence>
<keyword evidence="3" id="KW-1185">Reference proteome</keyword>
<feature type="compositionally biased region" description="Low complexity" evidence="1">
    <location>
        <begin position="607"/>
        <end position="619"/>
    </location>
</feature>
<feature type="compositionally biased region" description="Low complexity" evidence="1">
    <location>
        <begin position="200"/>
        <end position="213"/>
    </location>
</feature>
<reference evidence="2" key="1">
    <citation type="journal article" date="2020" name="bioRxiv">
        <title>Comparative genomics of Chlamydomonas.</title>
        <authorList>
            <person name="Craig R.J."/>
            <person name="Hasan A.R."/>
            <person name="Ness R.W."/>
            <person name="Keightley P.D."/>
        </authorList>
    </citation>
    <scope>NUCLEOTIDE SEQUENCE</scope>
    <source>
        <strain evidence="2">CCAP 11/70</strain>
    </source>
</reference>
<evidence type="ECO:0000256" key="1">
    <source>
        <dbReference type="SAM" id="MobiDB-lite"/>
    </source>
</evidence>
<comment type="caution">
    <text evidence="2">The sequence shown here is derived from an EMBL/GenBank/DDBJ whole genome shotgun (WGS) entry which is preliminary data.</text>
</comment>
<feature type="region of interest" description="Disordered" evidence="1">
    <location>
        <begin position="57"/>
        <end position="110"/>
    </location>
</feature>
<feature type="region of interest" description="Disordered" evidence="1">
    <location>
        <begin position="462"/>
        <end position="506"/>
    </location>
</feature>
<feature type="region of interest" description="Disordered" evidence="1">
    <location>
        <begin position="537"/>
        <end position="568"/>
    </location>
</feature>
<name>A0A835YE74_9CHLO</name>
<accession>A0A835YE74</accession>
<feature type="compositionally biased region" description="Low complexity" evidence="1">
    <location>
        <begin position="673"/>
        <end position="689"/>
    </location>
</feature>
<feature type="compositionally biased region" description="Low complexity" evidence="1">
    <location>
        <begin position="484"/>
        <end position="503"/>
    </location>
</feature>
<feature type="compositionally biased region" description="Low complexity" evidence="1">
    <location>
        <begin position="71"/>
        <end position="110"/>
    </location>
</feature>
<feature type="region of interest" description="Disordered" evidence="1">
    <location>
        <begin position="247"/>
        <end position="403"/>
    </location>
</feature>
<feature type="compositionally biased region" description="Gly residues" evidence="1">
    <location>
        <begin position="464"/>
        <end position="483"/>
    </location>
</feature>
<feature type="region of interest" description="Disordered" evidence="1">
    <location>
        <begin position="200"/>
        <end position="227"/>
    </location>
</feature>
<dbReference type="Proteomes" id="UP000612055">
    <property type="component" value="Unassembled WGS sequence"/>
</dbReference>
<dbReference type="AlphaFoldDB" id="A0A835YE74"/>
<feature type="region of interest" description="Disordered" evidence="1">
    <location>
        <begin position="596"/>
        <end position="706"/>
    </location>
</feature>
<sequence length="706" mass="69934">MSHLELPMTKQLHHNQHTRSARLGAAAAAVKALGSDSEEEDDDFACGPASPVLAGARWATGGARSGPCQRSASTASASSDAGSGGSTRTSHSSGAYSGASTTSARSTSSGSSAGAAAAAAAAVTMDSSTPHTGSYTSSRPAPLTEDRGRSPCTAAYVSPRLAARQASLAVPLAITTATTAAVAGARSATDVALARGSIGSSPASPFLSGSSPLHPKRSPLSPRPASPVAYGSAAAIEYDSPVEQAAGYHGSKLRSEPCGDRPMPAGADALLSASPCGSDEPYPPLASPPRSNLAASPALAHAPSRRHTQHERLRNSHELQQQRRHSTTSIAHGPPAVRRSATQHAYTPSSPQPQPSNQSTPQPWLQNPAPPPHAQQPSPHPAHPQPQPQPQPQPPAPCPCEELRFEDLDLTRARAAARMAAVEAADDIVYVSAKGTKGKRRGSGSEPMGAWSALKSLANRALGRDGGSGGGATGSSAGGGGKAGADAPAAAAGGGSANSAAGLRRGRSGKVSSTAVMPVPLSPGAIVVPAGVGRGLPEGPASAPHSPLARWGSAAAPQNTAGSGGGSVSCAGVTGDAADAAAGGPAAHPTLQVMPSRRRQAHGPDGPVAFASAPSSPAYAPHPPTSPAPSRLRHGAPSRLEVETSGSEFLGRTTPAGGDGGTREGALGSRPDAAGSAVAARAAAGNGSSLLSQPLPPIGTGYRLRA</sequence>
<feature type="compositionally biased region" description="Polar residues" evidence="1">
    <location>
        <begin position="130"/>
        <end position="139"/>
    </location>
</feature>
<feature type="region of interest" description="Disordered" evidence="1">
    <location>
        <begin position="126"/>
        <end position="151"/>
    </location>
</feature>
<proteinExistence type="predicted"/>
<feature type="compositionally biased region" description="Low complexity" evidence="1">
    <location>
        <begin position="293"/>
        <end position="302"/>
    </location>
</feature>
<feature type="compositionally biased region" description="Basic and acidic residues" evidence="1">
    <location>
        <begin position="310"/>
        <end position="321"/>
    </location>
</feature>
<gene>
    <name evidence="2" type="ORF">HYH03_001035</name>
</gene>
<feature type="compositionally biased region" description="Basic residues" evidence="1">
    <location>
        <begin position="11"/>
        <end position="20"/>
    </location>
</feature>